<dbReference type="InterPro" id="IPR028081">
    <property type="entry name" value="Leu-bd"/>
</dbReference>
<dbReference type="PANTHER" id="PTHR30483:SF6">
    <property type="entry name" value="PERIPLASMIC BINDING PROTEIN OF ABC TRANSPORTER FOR NATURAL AMINO ACIDS"/>
    <property type="match status" value="1"/>
</dbReference>
<dbReference type="SUPFAM" id="SSF53822">
    <property type="entry name" value="Periplasmic binding protein-like I"/>
    <property type="match status" value="1"/>
</dbReference>
<proteinExistence type="inferred from homology"/>
<dbReference type="AlphaFoldDB" id="A0A2P5K8Y1"/>
<comment type="similarity">
    <text evidence="1">Belongs to the leucine-binding protein family.</text>
</comment>
<keyword evidence="5" id="KW-1185">Reference proteome</keyword>
<comment type="caution">
    <text evidence="4">The sequence shown here is derived from an EMBL/GenBank/DDBJ whole genome shotgun (WGS) entry which is preliminary data.</text>
</comment>
<reference evidence="4 5" key="1">
    <citation type="submission" date="2018-01" db="EMBL/GenBank/DDBJ databases">
        <title>Genomic Encyclopedia of Type Strains, Phase III (KMG-III): the genomes of soil and plant-associated and newly described type strains.</title>
        <authorList>
            <person name="Whitman W."/>
        </authorList>
    </citation>
    <scope>NUCLEOTIDE SEQUENCE [LARGE SCALE GENOMIC DNA]</scope>
    <source>
        <strain evidence="4 5">HKI456</strain>
    </source>
</reference>
<name>A0A2P5K8Y1_9BURK</name>
<evidence type="ECO:0000256" key="2">
    <source>
        <dbReference type="ARBA" id="ARBA00022729"/>
    </source>
</evidence>
<dbReference type="PANTHER" id="PTHR30483">
    <property type="entry name" value="LEUCINE-SPECIFIC-BINDING PROTEIN"/>
    <property type="match status" value="1"/>
</dbReference>
<evidence type="ECO:0000313" key="4">
    <source>
        <dbReference type="EMBL" id="PPB83085.1"/>
    </source>
</evidence>
<dbReference type="Gene3D" id="3.40.50.2300">
    <property type="match status" value="2"/>
</dbReference>
<evidence type="ECO:0000256" key="1">
    <source>
        <dbReference type="ARBA" id="ARBA00010062"/>
    </source>
</evidence>
<organism evidence="4 5">
    <name type="scientific">Mycetohabitans endofungorum</name>
    <dbReference type="NCBI Taxonomy" id="417203"/>
    <lineage>
        <taxon>Bacteria</taxon>
        <taxon>Pseudomonadati</taxon>
        <taxon>Pseudomonadota</taxon>
        <taxon>Betaproteobacteria</taxon>
        <taxon>Burkholderiales</taxon>
        <taxon>Burkholderiaceae</taxon>
        <taxon>Mycetohabitans</taxon>
    </lineage>
</organism>
<gene>
    <name evidence="4" type="ORF">B0O95_11037</name>
</gene>
<dbReference type="CDD" id="cd06329">
    <property type="entry name" value="PBP1_SBP-like"/>
    <property type="match status" value="1"/>
</dbReference>
<keyword evidence="2" id="KW-0732">Signal</keyword>
<accession>A0A2P5K8Y1</accession>
<protein>
    <submittedName>
        <fullName evidence="4">Amino acid/amide ABC transporter substrate-binding protein (HAAT family)</fullName>
    </submittedName>
</protein>
<feature type="domain" description="Leucine-binding protein" evidence="3">
    <location>
        <begin position="121"/>
        <end position="478"/>
    </location>
</feature>
<sequence>MTQKIALVLPREGALAYDPRFDVNGEDRMGSKWRGQDRMNGRVGDLPAGGPLAVARRAQGRIAQSVRAGWRRLRGVAVALPMSMTLACAAYAQASAAGATSAPGPGSAQRALPAGGPTGAPVRLALIEGMSGAFANAGAAVERNLRFAIERVNARGGVMLRDGAHPLQLVVLDSRGATDEALVQLRAAADARIAFVLQGNSSAVAAALIAAINKHNVREPNRRMLLLNYSADDPALTENDCSFWHFRFDAHAGMRINALTEVMRRDSSLKKVYLLNQDYNFGRQVSSLARSALAAQRPDVAIVGDEFVPVGRVKDFAPYLAKIRASGADAVLTGNWGNDLTLLVRAAREQNLKLRFYTFYGNSLGAPAALGDAGVGRVIAVADWHPNVGGAASDAFYAAFRARYPAPLDDYPLLRISVMIDMLARALTHAGSDDALAVATALEGARAGYGSGFHPSWMRADDHQLIQPLYVMQMEKAGTAHVRFDNEGSGYGFRTLLTLTPEQTVPASTCRMRRVR</sequence>
<dbReference type="InterPro" id="IPR028082">
    <property type="entry name" value="Peripla_BP_I"/>
</dbReference>
<evidence type="ECO:0000259" key="3">
    <source>
        <dbReference type="Pfam" id="PF13458"/>
    </source>
</evidence>
<evidence type="ECO:0000313" key="5">
    <source>
        <dbReference type="Proteomes" id="UP000243096"/>
    </source>
</evidence>
<dbReference type="InterPro" id="IPR051010">
    <property type="entry name" value="BCAA_transport"/>
</dbReference>
<dbReference type="Pfam" id="PF13458">
    <property type="entry name" value="Peripla_BP_6"/>
    <property type="match status" value="1"/>
</dbReference>
<dbReference type="Proteomes" id="UP000243096">
    <property type="component" value="Unassembled WGS sequence"/>
</dbReference>
<dbReference type="EMBL" id="PRDW01000010">
    <property type="protein sequence ID" value="PPB83085.1"/>
    <property type="molecule type" value="Genomic_DNA"/>
</dbReference>